<dbReference type="EMBL" id="BRYB01000302">
    <property type="protein sequence ID" value="GMI27304.1"/>
    <property type="molecule type" value="Genomic_DNA"/>
</dbReference>
<protein>
    <submittedName>
        <fullName evidence="2">Uncharacterized protein</fullName>
    </submittedName>
</protein>
<proteinExistence type="predicted"/>
<comment type="caution">
    <text evidence="2">The sequence shown here is derived from an EMBL/GenBank/DDBJ whole genome shotgun (WGS) entry which is preliminary data.</text>
</comment>
<keyword evidence="3" id="KW-1185">Reference proteome</keyword>
<feature type="region of interest" description="Disordered" evidence="1">
    <location>
        <begin position="1"/>
        <end position="39"/>
    </location>
</feature>
<sequence length="486" mass="54090">MTPTRASRGRSSSIPTSLPDPLPPQPGGAFFNDSSASEADSSRPSEYLLLRALMEHFNGGEAYNGVLALPLRKFRRLAADIGFVVSEAHTKEECNLVTSEIGAVTVAYQTALSHVLPAFGALGLHQGKGMTLSRMEELMWRPTKKRPARPGQDSEEDAPGSSGVTGLNARHKSKKADYVNARVKDQRKHQQLLHGGGGAIASEKLLRPAQFRAALVALASLYYGKMITKCFGGNRHLHHLQDKERHAAEEAAFTVFMAKKVQPFVLDHCTLDSAHFDNVTVILCRPEVKVVYQKEIAALTALFEYYSESERSKKMWDHHKHGNVGKGATANRANLQNMSYKEFVALLTDFGAIPYFITTAQVFGIWRLMNQRTLKEVHHGVSRYPKPDKFKIKADHKGRNWRQVSLEGMESVQQADYDEVQRPDFLAFSQFCEVLGHIAIAAFAHELPEDRLVTLWRWFDQSDGSGKIGKSRSAESGIRFAVRGST</sequence>
<dbReference type="Proteomes" id="UP001165060">
    <property type="component" value="Unassembled WGS sequence"/>
</dbReference>
<evidence type="ECO:0000256" key="1">
    <source>
        <dbReference type="SAM" id="MobiDB-lite"/>
    </source>
</evidence>
<evidence type="ECO:0000313" key="3">
    <source>
        <dbReference type="Proteomes" id="UP001165060"/>
    </source>
</evidence>
<accession>A0ABQ6MIT3</accession>
<organism evidence="2 3">
    <name type="scientific">Tetraparma gracilis</name>
    <dbReference type="NCBI Taxonomy" id="2962635"/>
    <lineage>
        <taxon>Eukaryota</taxon>
        <taxon>Sar</taxon>
        <taxon>Stramenopiles</taxon>
        <taxon>Ochrophyta</taxon>
        <taxon>Bolidophyceae</taxon>
        <taxon>Parmales</taxon>
        <taxon>Triparmaceae</taxon>
        <taxon>Tetraparma</taxon>
    </lineage>
</organism>
<reference evidence="2 3" key="1">
    <citation type="journal article" date="2023" name="Commun. Biol.">
        <title>Genome analysis of Parmales, the sister group of diatoms, reveals the evolutionary specialization of diatoms from phago-mixotrophs to photoautotrophs.</title>
        <authorList>
            <person name="Ban H."/>
            <person name="Sato S."/>
            <person name="Yoshikawa S."/>
            <person name="Yamada K."/>
            <person name="Nakamura Y."/>
            <person name="Ichinomiya M."/>
            <person name="Sato N."/>
            <person name="Blanc-Mathieu R."/>
            <person name="Endo H."/>
            <person name="Kuwata A."/>
            <person name="Ogata H."/>
        </authorList>
    </citation>
    <scope>NUCLEOTIDE SEQUENCE [LARGE SCALE GENOMIC DNA]</scope>
</reference>
<evidence type="ECO:0000313" key="2">
    <source>
        <dbReference type="EMBL" id="GMI27304.1"/>
    </source>
</evidence>
<gene>
    <name evidence="2" type="ORF">TeGR_g792</name>
</gene>
<name>A0ABQ6MIT3_9STRA</name>
<feature type="region of interest" description="Disordered" evidence="1">
    <location>
        <begin position="141"/>
        <end position="177"/>
    </location>
</feature>